<gene>
    <name evidence="1" type="ORF">RSPPHO_02527</name>
</gene>
<protein>
    <submittedName>
        <fullName evidence="1">Uncharacterized protein</fullName>
    </submittedName>
</protein>
<sequence length="82" mass="9391">MRFDILPRAPDRFLSDYKTSTSIALDDIARSAWEYRWPLQAAFYMDAFAATVGEPARGFAFLVQEKASPFAVRVTPHGRKRH</sequence>
<name>H6SML8_PARPM</name>
<proteinExistence type="predicted"/>
<evidence type="ECO:0000313" key="2">
    <source>
        <dbReference type="Proteomes" id="UP000033220"/>
    </source>
</evidence>
<dbReference type="Gene3D" id="3.90.320.10">
    <property type="match status" value="1"/>
</dbReference>
<dbReference type="EMBL" id="HE663493">
    <property type="protein sequence ID" value="CCG09153.1"/>
    <property type="molecule type" value="Genomic_DNA"/>
</dbReference>
<dbReference type="AlphaFoldDB" id="H6SML8"/>
<organism evidence="1 2">
    <name type="scientific">Pararhodospirillum photometricum DSM 122</name>
    <dbReference type="NCBI Taxonomy" id="1150469"/>
    <lineage>
        <taxon>Bacteria</taxon>
        <taxon>Pseudomonadati</taxon>
        <taxon>Pseudomonadota</taxon>
        <taxon>Alphaproteobacteria</taxon>
        <taxon>Rhodospirillales</taxon>
        <taxon>Rhodospirillaceae</taxon>
        <taxon>Pararhodospirillum</taxon>
    </lineage>
</organism>
<dbReference type="KEGG" id="rpm:RSPPHO_02527"/>
<evidence type="ECO:0000313" key="1">
    <source>
        <dbReference type="EMBL" id="CCG09153.1"/>
    </source>
</evidence>
<keyword evidence="2" id="KW-1185">Reference proteome</keyword>
<dbReference type="InterPro" id="IPR011604">
    <property type="entry name" value="PDDEXK-like_dom_sf"/>
</dbReference>
<dbReference type="PATRIC" id="fig|1150469.3.peg.2874"/>
<dbReference type="Proteomes" id="UP000033220">
    <property type="component" value="Chromosome DSM 122"/>
</dbReference>
<reference evidence="1" key="1">
    <citation type="submission" date="2012-02" db="EMBL/GenBank/DDBJ databases">
        <title>Shotgun genome sequence of Phaeospirillum photometricum DSM 122.</title>
        <authorList>
            <person name="Duquesne K."/>
            <person name="Sturgis J."/>
        </authorList>
    </citation>
    <scope>NUCLEOTIDE SEQUENCE [LARGE SCALE GENOMIC DNA]</scope>
    <source>
        <strain evidence="1">DSM 122</strain>
    </source>
</reference>
<dbReference type="STRING" id="1150469.RSPPHO_02527"/>
<dbReference type="HOGENOM" id="CLU_2556072_0_0_5"/>
<accession>H6SML8</accession>